<dbReference type="AlphaFoldDB" id="E1YLQ6"/>
<accession>E1YLQ6</accession>
<reference evidence="1" key="1">
    <citation type="journal article" date="2011" name="Environ. Microbiol.">
        <title>Genomic insights into the metabolic potential of the polycyclic aromatic hydrocarbon degrading sulfate-reducing Deltaproteobacterium N47.</title>
        <authorList>
            <person name="Bergmann F."/>
            <person name="Selesi D."/>
            <person name="Weinmaier T."/>
            <person name="Tischler P."/>
            <person name="Rattei T."/>
            <person name="Meckenstock R.U."/>
        </authorList>
    </citation>
    <scope>NUCLEOTIDE SEQUENCE</scope>
</reference>
<dbReference type="EMBL" id="FR695877">
    <property type="protein sequence ID" value="CBX31039.1"/>
    <property type="molecule type" value="Genomic_DNA"/>
</dbReference>
<name>E1YLQ6_9BACT</name>
<gene>
    <name evidence="1" type="ORF">N47_E45510</name>
</gene>
<evidence type="ECO:0000313" key="1">
    <source>
        <dbReference type="EMBL" id="CBX31039.1"/>
    </source>
</evidence>
<protein>
    <submittedName>
        <fullName evidence="1">Uncharacterized protein</fullName>
    </submittedName>
</protein>
<sequence>MLLHITAVWLYKSLAKAFTIKSVNPKLCFANIIFTYAGIPLNLIQQTKCHSKELSDRIDRINRIFIRPPKQTFSAE</sequence>
<proteinExistence type="predicted"/>
<organism evidence="1">
    <name type="scientific">uncultured Desulfobacterium sp</name>
    <dbReference type="NCBI Taxonomy" id="201089"/>
    <lineage>
        <taxon>Bacteria</taxon>
        <taxon>Pseudomonadati</taxon>
        <taxon>Thermodesulfobacteriota</taxon>
        <taxon>Desulfobacteria</taxon>
        <taxon>Desulfobacterales</taxon>
        <taxon>Desulfobacteriaceae</taxon>
        <taxon>Desulfobacterium</taxon>
        <taxon>environmental samples</taxon>
    </lineage>
</organism>